<protein>
    <submittedName>
        <fullName evidence="2">Uncharacterized protein</fullName>
    </submittedName>
</protein>
<organism evidence="2 3">
    <name type="scientific">Vagococcus penaei</name>
    <dbReference type="NCBI Taxonomy" id="633807"/>
    <lineage>
        <taxon>Bacteria</taxon>
        <taxon>Bacillati</taxon>
        <taxon>Bacillota</taxon>
        <taxon>Bacilli</taxon>
        <taxon>Lactobacillales</taxon>
        <taxon>Enterococcaceae</taxon>
        <taxon>Vagococcus</taxon>
    </lineage>
</organism>
<name>A0A1Q2D4G3_9ENTE</name>
<evidence type="ECO:0000313" key="3">
    <source>
        <dbReference type="Proteomes" id="UP000188246"/>
    </source>
</evidence>
<keyword evidence="3" id="KW-1185">Reference proteome</keyword>
<dbReference type="PANTHER" id="PTHR47505:SF1">
    <property type="entry name" value="DNA UTILIZATION PROTEIN YHGH"/>
    <property type="match status" value="1"/>
</dbReference>
<sequence>MECRLCHQKLLITLSVKILFVPQVILSDYLCTSCRETFSRIDESLDKRCHNCCKLMTRQQTGGICQDCLEWQKIEPKKCLHHQALFDYNNEMKDFFKQFKFHGNYRLADTFALTFRDYLKPMRQKHQLIVPIPLADNRLRQRGFNQVEAMLQASQLPYCSLLTKEDTTQAQSEKTRYERLLTKQSFSVKKKYFKTIRHQSIILIDDIYTTGKTLRLARDCLLQQGVKTVSSVSLAR</sequence>
<dbReference type="KEGG" id="vpi:BW732_02975"/>
<dbReference type="InterPro" id="IPR000836">
    <property type="entry name" value="PRTase_dom"/>
</dbReference>
<dbReference type="EMBL" id="CP019609">
    <property type="protein sequence ID" value="AQP53300.1"/>
    <property type="molecule type" value="Genomic_DNA"/>
</dbReference>
<dbReference type="InterPro" id="IPR051910">
    <property type="entry name" value="ComF/GntX_DNA_util-trans"/>
</dbReference>
<reference evidence="2 3" key="1">
    <citation type="journal article" date="2010" name="Int. J. Syst. Evol. Microbiol.">
        <title>Vagococcus penaei sp. nov., isolated from spoilage microbiota of cooked shrimp (Penaeus vannamei).</title>
        <authorList>
            <person name="Jaffres E."/>
            <person name="Prevost H."/>
            <person name="Rossero A."/>
            <person name="Joffraud J.J."/>
            <person name="Dousset X."/>
        </authorList>
    </citation>
    <scope>NUCLEOTIDE SEQUENCE [LARGE SCALE GENOMIC DNA]</scope>
    <source>
        <strain evidence="2 3">CD276</strain>
    </source>
</reference>
<dbReference type="RefSeq" id="WP_077275393.1">
    <property type="nucleotide sequence ID" value="NZ_CP019609.1"/>
</dbReference>
<evidence type="ECO:0000256" key="1">
    <source>
        <dbReference type="ARBA" id="ARBA00008007"/>
    </source>
</evidence>
<evidence type="ECO:0000313" key="2">
    <source>
        <dbReference type="EMBL" id="AQP53300.1"/>
    </source>
</evidence>
<dbReference type="Gene3D" id="3.40.50.2020">
    <property type="match status" value="1"/>
</dbReference>
<dbReference type="Proteomes" id="UP000188246">
    <property type="component" value="Chromosome"/>
</dbReference>
<dbReference type="AlphaFoldDB" id="A0A1Q2D4G3"/>
<dbReference type="InterPro" id="IPR029057">
    <property type="entry name" value="PRTase-like"/>
</dbReference>
<dbReference type="STRING" id="633807.BW732_02975"/>
<proteinExistence type="inferred from homology"/>
<dbReference type="CDD" id="cd06223">
    <property type="entry name" value="PRTases_typeI"/>
    <property type="match status" value="1"/>
</dbReference>
<gene>
    <name evidence="2" type="ORF">BW732_02975</name>
</gene>
<dbReference type="OrthoDB" id="9779910at2"/>
<dbReference type="SUPFAM" id="SSF53271">
    <property type="entry name" value="PRTase-like"/>
    <property type="match status" value="1"/>
</dbReference>
<dbReference type="PANTHER" id="PTHR47505">
    <property type="entry name" value="DNA UTILIZATION PROTEIN YHGH"/>
    <property type="match status" value="1"/>
</dbReference>
<comment type="similarity">
    <text evidence="1">Belongs to the ComF/GntX family.</text>
</comment>
<accession>A0A1Q2D4G3</accession>